<dbReference type="EMBL" id="MN740162">
    <property type="protein sequence ID" value="QHT91121.1"/>
    <property type="molecule type" value="Genomic_DNA"/>
</dbReference>
<organism evidence="2">
    <name type="scientific">viral metagenome</name>
    <dbReference type="NCBI Taxonomy" id="1070528"/>
    <lineage>
        <taxon>unclassified sequences</taxon>
        <taxon>metagenomes</taxon>
        <taxon>organismal metagenomes</taxon>
    </lineage>
</organism>
<accession>A0A6C0IDE8</accession>
<feature type="region of interest" description="Disordered" evidence="1">
    <location>
        <begin position="40"/>
        <end position="65"/>
    </location>
</feature>
<name>A0A6C0IDE8_9ZZZZ</name>
<sequence>MSYFFGTPSKTHHGDLDFTTKKGDKVFHQKHHFVKKTYKPYSYHRGTKSKTRKGRKNFTTKKGDKVFHQKRHYVRKSRKPFRFPK</sequence>
<proteinExistence type="predicted"/>
<protein>
    <submittedName>
        <fullName evidence="2">Uncharacterized protein</fullName>
    </submittedName>
</protein>
<reference evidence="2" key="1">
    <citation type="journal article" date="2020" name="Nature">
        <title>Giant virus diversity and host interactions through global metagenomics.</title>
        <authorList>
            <person name="Schulz F."/>
            <person name="Roux S."/>
            <person name="Paez-Espino D."/>
            <person name="Jungbluth S."/>
            <person name="Walsh D.A."/>
            <person name="Denef V.J."/>
            <person name="McMahon K.D."/>
            <person name="Konstantinidis K.T."/>
            <person name="Eloe-Fadrosh E.A."/>
            <person name="Kyrpides N.C."/>
            <person name="Woyke T."/>
        </authorList>
    </citation>
    <scope>NUCLEOTIDE SEQUENCE</scope>
    <source>
        <strain evidence="2">GVMAG-M-3300023184-72</strain>
    </source>
</reference>
<evidence type="ECO:0000256" key="1">
    <source>
        <dbReference type="SAM" id="MobiDB-lite"/>
    </source>
</evidence>
<evidence type="ECO:0000313" key="2">
    <source>
        <dbReference type="EMBL" id="QHT91121.1"/>
    </source>
</evidence>
<feature type="compositionally biased region" description="Basic residues" evidence="1">
    <location>
        <begin position="45"/>
        <end position="59"/>
    </location>
</feature>
<dbReference type="AlphaFoldDB" id="A0A6C0IDE8"/>